<reference evidence="2 3" key="1">
    <citation type="submission" date="2015-10" db="EMBL/GenBank/DDBJ databases">
        <title>Full genome of DAOMC 229536 Phialocephala scopiformis, a fungal endophyte of spruce producing the potent anti-insectan compound rugulosin.</title>
        <authorList>
            <consortium name="DOE Joint Genome Institute"/>
            <person name="Walker A.K."/>
            <person name="Frasz S.L."/>
            <person name="Seifert K.A."/>
            <person name="Miller J.D."/>
            <person name="Mondo S.J."/>
            <person name="Labutti K."/>
            <person name="Lipzen A."/>
            <person name="Dockter R."/>
            <person name="Kennedy M."/>
            <person name="Grigoriev I.V."/>
            <person name="Spatafora J.W."/>
        </authorList>
    </citation>
    <scope>NUCLEOTIDE SEQUENCE [LARGE SCALE GENOMIC DNA]</scope>
    <source>
        <strain evidence="2 3">CBS 120377</strain>
    </source>
</reference>
<gene>
    <name evidence="2" type="ORF">LY89DRAFT_200147</name>
</gene>
<dbReference type="PANTHER" id="PTHR42085:SF8">
    <property type="entry name" value="F-BOX DOMAIN-CONTAINING PROTEIN"/>
    <property type="match status" value="1"/>
</dbReference>
<dbReference type="AlphaFoldDB" id="A0A194WYN1"/>
<sequence>MSHPQQQSNKHCSKPAFRSQSRPSSSAHGRLSFMDLPLEIRKMVYSMALISPTPLIAWSGMPLPELVKSPFALNMISVYETPHSFYIDDYLKNALPVERLMVSLSLVSRNISSEIARVFWSYNTFRFIGEWIWDTVLEWLIRIGSVNRSYITRLEFQMFQLQHVWQLSEPIGARTQLALPEASTAQSWQEEENRREIVYPLSRHLIRPESKTSTGFSTGDQFLDPPQGLSGAVENISPKMEVVMKMLARAGKWTKVRLTMLLPSHLVPGVQMWGRGSSPSQQRKYWMSMDLPNVIESCIATHAVDGSKQIEVLWKCKERGMSLQDNKHLLQEQGWEIIYTRHEDYCSFHRDWDTFFTMKRKEVHGPFIASDPSPHSEAYLQE</sequence>
<evidence type="ECO:0008006" key="4">
    <source>
        <dbReference type="Google" id="ProtNLM"/>
    </source>
</evidence>
<keyword evidence="3" id="KW-1185">Reference proteome</keyword>
<feature type="region of interest" description="Disordered" evidence="1">
    <location>
        <begin position="1"/>
        <end position="28"/>
    </location>
</feature>
<evidence type="ECO:0000313" key="2">
    <source>
        <dbReference type="EMBL" id="KUJ13055.1"/>
    </source>
</evidence>
<proteinExistence type="predicted"/>
<dbReference type="InParanoid" id="A0A194WYN1"/>
<dbReference type="EMBL" id="KQ947423">
    <property type="protein sequence ID" value="KUJ13055.1"/>
    <property type="molecule type" value="Genomic_DNA"/>
</dbReference>
<accession>A0A194WYN1</accession>
<evidence type="ECO:0000313" key="3">
    <source>
        <dbReference type="Proteomes" id="UP000070700"/>
    </source>
</evidence>
<dbReference type="Proteomes" id="UP000070700">
    <property type="component" value="Unassembled WGS sequence"/>
</dbReference>
<name>A0A194WYN1_MOLSC</name>
<evidence type="ECO:0000256" key="1">
    <source>
        <dbReference type="SAM" id="MobiDB-lite"/>
    </source>
</evidence>
<protein>
    <recommendedName>
        <fullName evidence="4">F-box domain-containing protein</fullName>
    </recommendedName>
</protein>
<dbReference type="GeneID" id="28815505"/>
<dbReference type="KEGG" id="psco:LY89DRAFT_200147"/>
<dbReference type="PANTHER" id="PTHR42085">
    <property type="entry name" value="F-BOX DOMAIN-CONTAINING PROTEIN"/>
    <property type="match status" value="1"/>
</dbReference>
<feature type="compositionally biased region" description="Polar residues" evidence="1">
    <location>
        <begin position="1"/>
        <end position="10"/>
    </location>
</feature>
<dbReference type="OrthoDB" id="5272396at2759"/>
<dbReference type="RefSeq" id="XP_018067410.1">
    <property type="nucleotide sequence ID" value="XM_018205779.1"/>
</dbReference>
<organism evidence="2 3">
    <name type="scientific">Mollisia scopiformis</name>
    <name type="common">Conifer needle endophyte fungus</name>
    <name type="synonym">Phialocephala scopiformis</name>
    <dbReference type="NCBI Taxonomy" id="149040"/>
    <lineage>
        <taxon>Eukaryota</taxon>
        <taxon>Fungi</taxon>
        <taxon>Dikarya</taxon>
        <taxon>Ascomycota</taxon>
        <taxon>Pezizomycotina</taxon>
        <taxon>Leotiomycetes</taxon>
        <taxon>Helotiales</taxon>
        <taxon>Mollisiaceae</taxon>
        <taxon>Mollisia</taxon>
    </lineage>
</organism>
<dbReference type="InterPro" id="IPR038883">
    <property type="entry name" value="AN11006-like"/>
</dbReference>
<feature type="compositionally biased region" description="Polar residues" evidence="1">
    <location>
        <begin position="18"/>
        <end position="27"/>
    </location>
</feature>